<reference evidence="1" key="1">
    <citation type="journal article" date="2007" name="Microbiology">
        <title>Comparative analysis of the Corynebacterium glutamicum group and complete genome sequence of strain R.</title>
        <authorList>
            <person name="Yukawa H."/>
            <person name="Omumasaba C.A."/>
            <person name="Nonaka H."/>
            <person name="Kos P."/>
            <person name="Okai N."/>
            <person name="Suzuki N."/>
            <person name="Suda M."/>
            <person name="Tsuge Y."/>
            <person name="Watanabe J."/>
            <person name="Ikeda Y."/>
            <person name="Vertes A.A."/>
            <person name="Inui M."/>
        </authorList>
    </citation>
    <scope>NUCLEOTIDE SEQUENCE</scope>
    <source>
        <strain evidence="1">R</strain>
    </source>
</reference>
<accession>A0AB72VDA3</accession>
<dbReference type="EMBL" id="AP009044">
    <property type="protein sequence ID" value="BAF55360.1"/>
    <property type="molecule type" value="Genomic_DNA"/>
</dbReference>
<name>A0AB72VDA3_CORGB</name>
<organism evidence="1">
    <name type="scientific">Corynebacterium glutamicum (strain R)</name>
    <dbReference type="NCBI Taxonomy" id="340322"/>
    <lineage>
        <taxon>Bacteria</taxon>
        <taxon>Bacillati</taxon>
        <taxon>Actinomycetota</taxon>
        <taxon>Actinomycetes</taxon>
        <taxon>Mycobacteriales</taxon>
        <taxon>Corynebacteriaceae</taxon>
        <taxon>Corynebacterium</taxon>
    </lineage>
</organism>
<dbReference type="AlphaFoldDB" id="A0AB72VDA3"/>
<evidence type="ECO:0000313" key="1">
    <source>
        <dbReference type="EMBL" id="BAF55360.1"/>
    </source>
</evidence>
<sequence>MRRNFFRPLCQFPVRAPPDGPGFSLPIGGAAVPALIKVTMISCDHYQLVLPELVGASWHFRKNLLHVSVYPANRISVFVACQAKNMADIIDFTEVHKSRIKILLPERSCSDRGAHSPKFHHHAR</sequence>
<dbReference type="Proteomes" id="UP000006698">
    <property type="component" value="Chromosome"/>
</dbReference>
<gene>
    <name evidence="1" type="ordered locus">cgR_2355</name>
</gene>
<proteinExistence type="predicted"/>
<dbReference type="KEGG" id="cgt:cgR_2355"/>
<protein>
    <submittedName>
        <fullName evidence="1">Uncharacterized protein</fullName>
    </submittedName>
</protein>